<dbReference type="AlphaFoldDB" id="A0A5F8GNJ9"/>
<dbReference type="RefSeq" id="XP_007493130.1">
    <property type="nucleotide sequence ID" value="XM_007493068.3"/>
</dbReference>
<evidence type="ECO:0000256" key="5">
    <source>
        <dbReference type="ARBA" id="ARBA00022734"/>
    </source>
</evidence>
<dbReference type="GeneTree" id="ENSGT00950000183004"/>
<feature type="domain" description="ILEI/PANDER" evidence="8">
    <location>
        <begin position="107"/>
        <end position="195"/>
    </location>
</feature>
<dbReference type="Proteomes" id="UP000002280">
    <property type="component" value="Chromosome 4"/>
</dbReference>
<gene>
    <name evidence="9" type="primary">FAM3B</name>
</gene>
<dbReference type="Bgee" id="ENSMODG00000020962">
    <property type="expression patterns" value="Expressed in placenta and 19 other cell types or tissues"/>
</dbReference>
<dbReference type="OrthoDB" id="440755at2759"/>
<reference evidence="9 10" key="1">
    <citation type="journal article" date="2007" name="Nature">
        <title>Genome of the marsupial Monodelphis domestica reveals innovation in non-coding sequences.</title>
        <authorList>
            <person name="Mikkelsen T.S."/>
            <person name="Wakefield M.J."/>
            <person name="Aken B."/>
            <person name="Amemiya C.T."/>
            <person name="Chang J.L."/>
            <person name="Duke S."/>
            <person name="Garber M."/>
            <person name="Gentles A.J."/>
            <person name="Goodstadt L."/>
            <person name="Heger A."/>
            <person name="Jurka J."/>
            <person name="Kamal M."/>
            <person name="Mauceli E."/>
            <person name="Searle S.M."/>
            <person name="Sharpe T."/>
            <person name="Baker M.L."/>
            <person name="Batzer M.A."/>
            <person name="Benos P.V."/>
            <person name="Belov K."/>
            <person name="Clamp M."/>
            <person name="Cook A."/>
            <person name="Cuff J."/>
            <person name="Das R."/>
            <person name="Davidow L."/>
            <person name="Deakin J.E."/>
            <person name="Fazzari M.J."/>
            <person name="Glass J.L."/>
            <person name="Grabherr M."/>
            <person name="Greally J.M."/>
            <person name="Gu W."/>
            <person name="Hore T.A."/>
            <person name="Huttley G.A."/>
            <person name="Kleber M."/>
            <person name="Jirtle R.L."/>
            <person name="Koina E."/>
            <person name="Lee J.T."/>
            <person name="Mahony S."/>
            <person name="Marra M.A."/>
            <person name="Miller R.D."/>
            <person name="Nicholls R.D."/>
            <person name="Oda M."/>
            <person name="Papenfuss A.T."/>
            <person name="Parra Z.E."/>
            <person name="Pollock D.D."/>
            <person name="Ray D.A."/>
            <person name="Schein J.E."/>
            <person name="Speed T.P."/>
            <person name="Thompson K."/>
            <person name="VandeBerg J.L."/>
            <person name="Wade C.M."/>
            <person name="Walker J.A."/>
            <person name="Waters P.D."/>
            <person name="Webber C."/>
            <person name="Weidman J.R."/>
            <person name="Xie X."/>
            <person name="Zody M.C."/>
            <person name="Baldwin J."/>
            <person name="Abdouelleil A."/>
            <person name="Abdulkadir J."/>
            <person name="Abebe A."/>
            <person name="Abera B."/>
            <person name="Abreu J."/>
            <person name="Acer S.C."/>
            <person name="Aftuck L."/>
            <person name="Alexander A."/>
            <person name="An P."/>
            <person name="Anderson E."/>
            <person name="Anderson S."/>
            <person name="Arachi H."/>
            <person name="Azer M."/>
            <person name="Bachantsang P."/>
            <person name="Barry A."/>
            <person name="Bayul T."/>
            <person name="Berlin A."/>
            <person name="Bessette D."/>
            <person name="Bloom T."/>
            <person name="Bloom T."/>
            <person name="Boguslavskiy L."/>
            <person name="Bonnet C."/>
            <person name="Boukhgalter B."/>
            <person name="Bourzgui I."/>
            <person name="Brown A."/>
            <person name="Cahill P."/>
            <person name="Channer S."/>
            <person name="Cheshatsang Y."/>
            <person name="Chuda L."/>
            <person name="Citroen M."/>
            <person name="Collymore A."/>
            <person name="Cooke P."/>
            <person name="Costello M."/>
            <person name="D'Aco K."/>
            <person name="Daza R."/>
            <person name="De Haan G."/>
            <person name="DeGray S."/>
            <person name="DeMaso C."/>
            <person name="Dhargay N."/>
            <person name="Dooley K."/>
            <person name="Dooley E."/>
            <person name="Doricent M."/>
            <person name="Dorje P."/>
            <person name="Dorjee K."/>
            <person name="Dupes A."/>
            <person name="Elong R."/>
            <person name="Falk J."/>
            <person name="Farina A."/>
            <person name="Faro S."/>
            <person name="Ferguson D."/>
            <person name="Fisher S."/>
            <person name="Foley C.D."/>
            <person name="Franke A."/>
            <person name="Friedrich D."/>
            <person name="Gadbois L."/>
            <person name="Gearin G."/>
            <person name="Gearin C.R."/>
            <person name="Giannoukos G."/>
            <person name="Goode T."/>
            <person name="Graham J."/>
            <person name="Grandbois E."/>
            <person name="Grewal S."/>
            <person name="Gyaltsen K."/>
            <person name="Hafez N."/>
            <person name="Hagos B."/>
            <person name="Hall J."/>
            <person name="Henson C."/>
            <person name="Hollinger A."/>
            <person name="Honan T."/>
            <person name="Huard M.D."/>
            <person name="Hughes L."/>
            <person name="Hurhula B."/>
            <person name="Husby M.E."/>
            <person name="Kamat A."/>
            <person name="Kanga B."/>
            <person name="Kashin S."/>
            <person name="Khazanovich D."/>
            <person name="Kisner P."/>
            <person name="Lance K."/>
            <person name="Lara M."/>
            <person name="Lee W."/>
            <person name="Lennon N."/>
            <person name="Letendre F."/>
            <person name="LeVine R."/>
            <person name="Lipovsky A."/>
            <person name="Liu X."/>
            <person name="Liu J."/>
            <person name="Liu S."/>
            <person name="Lokyitsang T."/>
            <person name="Lokyitsang Y."/>
            <person name="Lubonja R."/>
            <person name="Lui A."/>
            <person name="MacDonald P."/>
            <person name="Magnisalis V."/>
            <person name="Maru K."/>
            <person name="Matthews C."/>
            <person name="McCusker W."/>
            <person name="McDonough S."/>
            <person name="Mehta T."/>
            <person name="Meldrim J."/>
            <person name="Meneus L."/>
            <person name="Mihai O."/>
            <person name="Mihalev A."/>
            <person name="Mihova T."/>
            <person name="Mittelman R."/>
            <person name="Mlenga V."/>
            <person name="Montmayeur A."/>
            <person name="Mulrain L."/>
            <person name="Navidi A."/>
            <person name="Naylor J."/>
            <person name="Negash T."/>
            <person name="Nguyen T."/>
            <person name="Nguyen N."/>
            <person name="Nicol R."/>
            <person name="Norbu C."/>
            <person name="Norbu N."/>
            <person name="Novod N."/>
            <person name="O'Neill B."/>
            <person name="Osman S."/>
            <person name="Markiewicz E."/>
            <person name="Oyono O.L."/>
            <person name="Patti C."/>
            <person name="Phunkhang P."/>
            <person name="Pierre F."/>
            <person name="Priest M."/>
            <person name="Raghuraman S."/>
            <person name="Rege F."/>
            <person name="Reyes R."/>
            <person name="Rise C."/>
            <person name="Rogov P."/>
            <person name="Ross K."/>
            <person name="Ryan E."/>
            <person name="Settipalli S."/>
            <person name="Shea T."/>
            <person name="Sherpa N."/>
            <person name="Shi L."/>
            <person name="Shih D."/>
            <person name="Sparrow T."/>
            <person name="Spaulding J."/>
            <person name="Stalker J."/>
            <person name="Stange-Thomann N."/>
            <person name="Stavropoulos S."/>
            <person name="Stone C."/>
            <person name="Strader C."/>
            <person name="Tesfaye S."/>
            <person name="Thomson T."/>
            <person name="Thoulutsang Y."/>
            <person name="Thoulutsang D."/>
            <person name="Topham K."/>
            <person name="Topping I."/>
            <person name="Tsamla T."/>
            <person name="Vassiliev H."/>
            <person name="Vo A."/>
            <person name="Wangchuk T."/>
            <person name="Wangdi T."/>
            <person name="Weiand M."/>
            <person name="Wilkinson J."/>
            <person name="Wilson A."/>
            <person name="Yadav S."/>
            <person name="Young G."/>
            <person name="Yu Q."/>
            <person name="Zembek L."/>
            <person name="Zhong D."/>
            <person name="Zimmer A."/>
            <person name="Zwirko Z."/>
            <person name="Jaffe D.B."/>
            <person name="Alvarez P."/>
            <person name="Brockman W."/>
            <person name="Butler J."/>
            <person name="Chin C."/>
            <person name="Gnerre S."/>
            <person name="MacCallum I."/>
            <person name="Graves J.A."/>
            <person name="Ponting C.P."/>
            <person name="Breen M."/>
            <person name="Samollow P.B."/>
            <person name="Lander E.S."/>
            <person name="Lindblad-Toh K."/>
        </authorList>
    </citation>
    <scope>NUCLEOTIDE SEQUENCE [LARGE SCALE GENOMIC DNA]</scope>
</reference>
<evidence type="ECO:0000313" key="9">
    <source>
        <dbReference type="Ensembl" id="ENSMODP00000049024.1"/>
    </source>
</evidence>
<dbReference type="FunCoup" id="A0A5F8GNJ9">
    <property type="interactions" value="107"/>
</dbReference>
<keyword evidence="6" id="KW-1015">Disulfide bond</keyword>
<dbReference type="Pfam" id="PF15711">
    <property type="entry name" value="ILEI"/>
    <property type="match status" value="1"/>
</dbReference>
<name>A0A5F8GNJ9_MONDO</name>
<evidence type="ECO:0000256" key="1">
    <source>
        <dbReference type="ARBA" id="ARBA00004613"/>
    </source>
</evidence>
<dbReference type="GO" id="GO:0005615">
    <property type="term" value="C:extracellular space"/>
    <property type="evidence" value="ECO:0000318"/>
    <property type="project" value="GO_Central"/>
</dbReference>
<dbReference type="GeneID" id="100016470"/>
<dbReference type="CTD" id="54097"/>
<evidence type="ECO:0000256" key="3">
    <source>
        <dbReference type="ARBA" id="ARBA00022525"/>
    </source>
</evidence>
<keyword evidence="5 7" id="KW-0430">Lectin</keyword>
<reference evidence="9" key="2">
    <citation type="submission" date="2025-08" db="UniProtKB">
        <authorList>
            <consortium name="Ensembl"/>
        </authorList>
    </citation>
    <scope>IDENTIFICATION</scope>
</reference>
<dbReference type="PANTHER" id="PTHR14592">
    <property type="entry name" value="UNCHARACTERIZED FAM3"/>
    <property type="match status" value="1"/>
</dbReference>
<evidence type="ECO:0000313" key="10">
    <source>
        <dbReference type="Proteomes" id="UP000002280"/>
    </source>
</evidence>
<accession>A0A5F8GNJ9</accession>
<evidence type="ECO:0000256" key="4">
    <source>
        <dbReference type="ARBA" id="ARBA00022729"/>
    </source>
</evidence>
<dbReference type="InterPro" id="IPR039477">
    <property type="entry name" value="ILEI/PANDER_dom"/>
</dbReference>
<protein>
    <submittedName>
        <fullName evidence="9">FAM3 metabolism regulating signaling molecule B</fullName>
    </submittedName>
</protein>
<evidence type="ECO:0000256" key="2">
    <source>
        <dbReference type="ARBA" id="ARBA00010905"/>
    </source>
</evidence>
<evidence type="ECO:0000256" key="7">
    <source>
        <dbReference type="PROSITE-ProRule" id="PRU01375"/>
    </source>
</evidence>
<evidence type="ECO:0000259" key="8">
    <source>
        <dbReference type="Pfam" id="PF15711"/>
    </source>
</evidence>
<dbReference type="KEGG" id="mdo:100016470"/>
<keyword evidence="10" id="KW-1185">Reference proteome</keyword>
<keyword evidence="3" id="KW-0964">Secreted</keyword>
<dbReference type="InParanoid" id="A0A5F8GNJ9"/>
<comment type="subcellular location">
    <subcellularLocation>
        <location evidence="1">Secreted</location>
    </subcellularLocation>
</comment>
<proteinExistence type="inferred from homology"/>
<dbReference type="InterPro" id="IPR039220">
    <property type="entry name" value="FAM3"/>
</dbReference>
<organism evidence="9 10">
    <name type="scientific">Monodelphis domestica</name>
    <name type="common">Gray short-tailed opossum</name>
    <dbReference type="NCBI Taxonomy" id="13616"/>
    <lineage>
        <taxon>Eukaryota</taxon>
        <taxon>Metazoa</taxon>
        <taxon>Chordata</taxon>
        <taxon>Craniata</taxon>
        <taxon>Vertebrata</taxon>
        <taxon>Euteleostomi</taxon>
        <taxon>Mammalia</taxon>
        <taxon>Metatheria</taxon>
        <taxon>Didelphimorphia</taxon>
        <taxon>Didelphidae</taxon>
        <taxon>Monodelphis</taxon>
    </lineage>
</organism>
<evidence type="ECO:0000256" key="6">
    <source>
        <dbReference type="ARBA" id="ARBA00023157"/>
    </source>
</evidence>
<dbReference type="Ensembl" id="ENSMODT00000065199.1">
    <property type="protein sequence ID" value="ENSMODP00000049024.1"/>
    <property type="gene ID" value="ENSMODG00000020962.4"/>
</dbReference>
<reference evidence="9" key="3">
    <citation type="submission" date="2025-09" db="UniProtKB">
        <authorList>
            <consortium name="Ensembl"/>
        </authorList>
    </citation>
    <scope>IDENTIFICATION</scope>
</reference>
<dbReference type="PROSITE" id="PS52031">
    <property type="entry name" value="GG_LECTIN"/>
    <property type="match status" value="1"/>
</dbReference>
<dbReference type="GO" id="GO:0030246">
    <property type="term" value="F:carbohydrate binding"/>
    <property type="evidence" value="ECO:0007669"/>
    <property type="project" value="UniProtKB-UniRule"/>
</dbReference>
<dbReference type="GO" id="GO:0030073">
    <property type="term" value="P:insulin secretion"/>
    <property type="evidence" value="ECO:0000318"/>
    <property type="project" value="GO_Central"/>
</dbReference>
<sequence length="234" mass="26092">MGLGVSNYMKGPLLLFASICAWYSGYLLAEFIPDESLINAIRTMQNIGKKPVIRAPLPKRQKCGHWTSCPPNSYAYQLLSGGGPNNYAKICFEDELLISEEKGNVARGINIAIVNYKTGKLIDTKYFDMYGGDNSGPLTQFIKNVPQESLVFMVTHDDGSSRLKNDAKNAIEGLGSKEIKNIKFRSSWVFLGGKGVDFPENIQREKINHSDNTKNRYPGWPAEIQIEGCIPYVM</sequence>
<comment type="similarity">
    <text evidence="2">Belongs to the FAM3 family.</text>
</comment>
<dbReference type="STRING" id="13616.ENSMODP00000049024"/>
<keyword evidence="4" id="KW-0732">Signal</keyword>
<dbReference type="OMA" id="FPKICFE"/>